<evidence type="ECO:0000313" key="2">
    <source>
        <dbReference type="EMBL" id="CNG65830.1"/>
    </source>
</evidence>
<protein>
    <submittedName>
        <fullName evidence="2">Uncharacterized protein</fullName>
    </submittedName>
</protein>
<gene>
    <name evidence="2" type="ORF">ERS008530_04333</name>
</gene>
<accession>A0A0T9N0A2</accession>
<feature type="compositionally biased region" description="Basic and acidic residues" evidence="1">
    <location>
        <begin position="34"/>
        <end position="49"/>
    </location>
</feature>
<evidence type="ECO:0000256" key="1">
    <source>
        <dbReference type="SAM" id="MobiDB-lite"/>
    </source>
</evidence>
<dbReference type="RefSeq" id="WP_049688944.1">
    <property type="nucleotide sequence ID" value="NZ_CPZJ01000025.1"/>
</dbReference>
<evidence type="ECO:0000313" key="3">
    <source>
        <dbReference type="Proteomes" id="UP000038750"/>
    </source>
</evidence>
<reference evidence="2 3" key="1">
    <citation type="submission" date="2015-03" db="EMBL/GenBank/DDBJ databases">
        <authorList>
            <person name="Murphy D."/>
        </authorList>
    </citation>
    <scope>NUCLEOTIDE SEQUENCE [LARGE SCALE GENOMIC DNA]</scope>
    <source>
        <strain evidence="2 3">BR165/97</strain>
    </source>
</reference>
<feature type="region of interest" description="Disordered" evidence="1">
    <location>
        <begin position="23"/>
        <end position="49"/>
    </location>
</feature>
<dbReference type="Proteomes" id="UP000038750">
    <property type="component" value="Unassembled WGS sequence"/>
</dbReference>
<organism evidence="2 3">
    <name type="scientific">Yersinia intermedia</name>
    <dbReference type="NCBI Taxonomy" id="631"/>
    <lineage>
        <taxon>Bacteria</taxon>
        <taxon>Pseudomonadati</taxon>
        <taxon>Pseudomonadota</taxon>
        <taxon>Gammaproteobacteria</taxon>
        <taxon>Enterobacterales</taxon>
        <taxon>Yersiniaceae</taxon>
        <taxon>Yersinia</taxon>
    </lineage>
</organism>
<dbReference type="AlphaFoldDB" id="A0A0T9N0A2"/>
<name>A0A0T9N0A2_YERIN</name>
<dbReference type="EMBL" id="CPZJ01000025">
    <property type="protein sequence ID" value="CNG65830.1"/>
    <property type="molecule type" value="Genomic_DNA"/>
</dbReference>
<sequence length="113" mass="12573">MHEDYKTRLANLSDKLTDIVLDEADPDNWPGEGKPLKEQTQQERGDRYWSKKNAAGSLTLLIKVHSLIGMQTRGGKPGEGGAPDERDFELGKQVAAAEREAMAVLDRIQKGRK</sequence>
<dbReference type="OrthoDB" id="6890578at2"/>
<proteinExistence type="predicted"/>